<dbReference type="KEGG" id="our:CEQ07_03520"/>
<sequence length="525" mass="59011">MAVRENCHYLGSVYSNLFETPTKETAIVAGDKRFSYEELGGAVFDYSKVIRESIPCDSVNEKPVVAICLPKSPEFIFCVLACAFLGYIWVPIDQEAPARRINYQIDNCRADLIISEQGKFRTPSVRHLFIENVERREIQSVSDLQVSQTLSRDVAYYLYTSGSTGNPKCVALNHEATNHVFELTVREWDLSSLDVFIAVTPFHHDMSLFDIFVPLSLGATLVIPVLSETKNPQAWAELVEKNKVSIWVSVPAIVEMLYALANPEQLKSIRLIAQGGDTVSTKLVNKIRGFNSEMRLYSLGGPTETTIWSIWHEISRNDQEIIPYGTALSGNCYVILDENMNPCLVGQIGTMYVGGINLSNGYVSEGELSESEFVEVFLPCVSGDSSRVSKVMTKLYKTSDTGYFRQDGKLIFAGRKDDYIKFNGVRISAYEVELAIQEINEVARAIVVAVDNPMHDDVQELVAFYILKAGLKLKSDFLLRNQLKHILPDSHIPTRWMAMNFFPLTVNGKVDRKQLRNIARIRLSA</sequence>
<gene>
    <name evidence="1" type="primary">dhbF_2</name>
    <name evidence="1" type="ORF">NCTC11009_01319</name>
</gene>
<dbReference type="InterPro" id="IPR045851">
    <property type="entry name" value="AMP-bd_C_sf"/>
</dbReference>
<dbReference type="GO" id="GO:0044550">
    <property type="term" value="P:secondary metabolite biosynthetic process"/>
    <property type="evidence" value="ECO:0007669"/>
    <property type="project" value="TreeGrafter"/>
</dbReference>
<organism evidence="1 2">
    <name type="scientific">Oligella urethralis</name>
    <dbReference type="NCBI Taxonomy" id="90245"/>
    <lineage>
        <taxon>Bacteria</taxon>
        <taxon>Pseudomonadati</taxon>
        <taxon>Pseudomonadota</taxon>
        <taxon>Betaproteobacteria</taxon>
        <taxon>Burkholderiales</taxon>
        <taxon>Alcaligenaceae</taxon>
        <taxon>Oligella</taxon>
    </lineage>
</organism>
<dbReference type="Gene3D" id="3.40.50.12780">
    <property type="entry name" value="N-terminal domain of ligase-like"/>
    <property type="match status" value="1"/>
</dbReference>
<dbReference type="InterPro" id="IPR000873">
    <property type="entry name" value="AMP-dep_synth/lig_dom"/>
</dbReference>
<dbReference type="GO" id="GO:0031177">
    <property type="term" value="F:phosphopantetheine binding"/>
    <property type="evidence" value="ECO:0007669"/>
    <property type="project" value="TreeGrafter"/>
</dbReference>
<dbReference type="Proteomes" id="UP000250242">
    <property type="component" value="Unassembled WGS sequence"/>
</dbReference>
<dbReference type="GO" id="GO:0005737">
    <property type="term" value="C:cytoplasm"/>
    <property type="evidence" value="ECO:0007669"/>
    <property type="project" value="TreeGrafter"/>
</dbReference>
<evidence type="ECO:0000313" key="2">
    <source>
        <dbReference type="Proteomes" id="UP000250242"/>
    </source>
</evidence>
<dbReference type="RefSeq" id="WP_052043582.1">
    <property type="nucleotide sequence ID" value="NZ_CAMQFR010000004.1"/>
</dbReference>
<dbReference type="PANTHER" id="PTHR45527:SF1">
    <property type="entry name" value="FATTY ACID SYNTHASE"/>
    <property type="match status" value="1"/>
</dbReference>
<dbReference type="PROSITE" id="PS00455">
    <property type="entry name" value="AMP_BINDING"/>
    <property type="match status" value="1"/>
</dbReference>
<reference evidence="1 2" key="1">
    <citation type="submission" date="2018-06" db="EMBL/GenBank/DDBJ databases">
        <authorList>
            <consortium name="Pathogen Informatics"/>
            <person name="Doyle S."/>
        </authorList>
    </citation>
    <scope>NUCLEOTIDE SEQUENCE [LARGE SCALE GENOMIC DNA]</scope>
    <source>
        <strain evidence="1 2">NCTC11009</strain>
    </source>
</reference>
<proteinExistence type="predicted"/>
<dbReference type="Gene3D" id="3.30.300.30">
    <property type="match status" value="1"/>
</dbReference>
<dbReference type="InterPro" id="IPR042099">
    <property type="entry name" value="ANL_N_sf"/>
</dbReference>
<protein>
    <submittedName>
        <fullName evidence="1">Dimodular nonribosomal peptide synthase</fullName>
    </submittedName>
</protein>
<dbReference type="PANTHER" id="PTHR45527">
    <property type="entry name" value="NONRIBOSOMAL PEPTIDE SYNTHETASE"/>
    <property type="match status" value="1"/>
</dbReference>
<name>A0A2X1ULR2_9BURK</name>
<dbReference type="GO" id="GO:0043041">
    <property type="term" value="P:amino acid activation for nonribosomal peptide biosynthetic process"/>
    <property type="evidence" value="ECO:0007669"/>
    <property type="project" value="TreeGrafter"/>
</dbReference>
<evidence type="ECO:0000313" key="1">
    <source>
        <dbReference type="EMBL" id="SPY08102.1"/>
    </source>
</evidence>
<accession>A0A2X1ULR2</accession>
<dbReference type="AlphaFoldDB" id="A0A2X1ULR2"/>
<dbReference type="Pfam" id="PF00501">
    <property type="entry name" value="AMP-binding"/>
    <property type="match status" value="1"/>
</dbReference>
<dbReference type="InterPro" id="IPR020845">
    <property type="entry name" value="AMP-binding_CS"/>
</dbReference>
<dbReference type="SUPFAM" id="SSF56801">
    <property type="entry name" value="Acetyl-CoA synthetase-like"/>
    <property type="match status" value="1"/>
</dbReference>
<dbReference type="EMBL" id="UATH01000001">
    <property type="protein sequence ID" value="SPY08102.1"/>
    <property type="molecule type" value="Genomic_DNA"/>
</dbReference>